<evidence type="ECO:0000259" key="5">
    <source>
        <dbReference type="Pfam" id="PF07894"/>
    </source>
</evidence>
<dbReference type="RefSeq" id="XP_028846666.1">
    <property type="nucleotide sequence ID" value="XM_028990833.1"/>
</dbReference>
<feature type="region of interest" description="Disordered" evidence="4">
    <location>
        <begin position="485"/>
        <end position="546"/>
    </location>
</feature>
<feature type="region of interest" description="Disordered" evidence="4">
    <location>
        <begin position="727"/>
        <end position="1068"/>
    </location>
</feature>
<feature type="compositionally biased region" description="Basic and acidic residues" evidence="4">
    <location>
        <begin position="860"/>
        <end position="889"/>
    </location>
</feature>
<gene>
    <name evidence="6" type="primary">fam83hb</name>
</gene>
<reference evidence="6" key="3">
    <citation type="submission" date="2025-09" db="UniProtKB">
        <authorList>
            <consortium name="Ensembl"/>
        </authorList>
    </citation>
    <scope>IDENTIFICATION</scope>
</reference>
<feature type="compositionally biased region" description="Basic and acidic residues" evidence="4">
    <location>
        <begin position="699"/>
        <end position="708"/>
    </location>
</feature>
<feature type="compositionally biased region" description="Basic and acidic residues" evidence="4">
    <location>
        <begin position="794"/>
        <end position="808"/>
    </location>
</feature>
<dbReference type="SUPFAM" id="SSF56024">
    <property type="entry name" value="Phospholipase D/nuclease"/>
    <property type="match status" value="1"/>
</dbReference>
<feature type="region of interest" description="Disordered" evidence="4">
    <location>
        <begin position="588"/>
        <end position="670"/>
    </location>
</feature>
<keyword evidence="3" id="KW-0963">Cytoplasm</keyword>
<feature type="compositionally biased region" description="Basic and acidic residues" evidence="4">
    <location>
        <begin position="762"/>
        <end position="778"/>
    </location>
</feature>
<dbReference type="FunFam" id="3.30.870.10:FF:000004">
    <property type="entry name" value="protein FAM83H isoform X2"/>
    <property type="match status" value="1"/>
</dbReference>
<dbReference type="InterPro" id="IPR050944">
    <property type="entry name" value="FAM83"/>
</dbReference>
<dbReference type="GO" id="GO:0044380">
    <property type="term" value="P:protein localization to cytoskeleton"/>
    <property type="evidence" value="ECO:0007669"/>
    <property type="project" value="TreeGrafter"/>
</dbReference>
<proteinExistence type="inferred from homology"/>
<feature type="compositionally biased region" description="Basic and acidic residues" evidence="4">
    <location>
        <begin position="641"/>
        <end position="663"/>
    </location>
</feature>
<evidence type="ECO:0000256" key="2">
    <source>
        <dbReference type="ARBA" id="ARBA00006937"/>
    </source>
</evidence>
<dbReference type="PANTHER" id="PTHR16181:SF26">
    <property type="entry name" value="PROTEIN FAM83H"/>
    <property type="match status" value="1"/>
</dbReference>
<feature type="compositionally biased region" description="Basic and acidic residues" evidence="4">
    <location>
        <begin position="727"/>
        <end position="753"/>
    </location>
</feature>
<feature type="region of interest" description="Disordered" evidence="4">
    <location>
        <begin position="1080"/>
        <end position="1135"/>
    </location>
</feature>
<dbReference type="PANTHER" id="PTHR16181">
    <property type="entry name" value="PROTEIN FAM83A-RELATED"/>
    <property type="match status" value="1"/>
</dbReference>
<dbReference type="GO" id="GO:0030335">
    <property type="term" value="P:positive regulation of cell migration"/>
    <property type="evidence" value="ECO:0007669"/>
    <property type="project" value="TreeGrafter"/>
</dbReference>
<dbReference type="InterPro" id="IPR012461">
    <property type="entry name" value="SACK1"/>
</dbReference>
<feature type="compositionally biased region" description="Low complexity" evidence="4">
    <location>
        <begin position="1051"/>
        <end position="1061"/>
    </location>
</feature>
<feature type="region of interest" description="Disordered" evidence="4">
    <location>
        <begin position="64"/>
        <end position="94"/>
    </location>
</feature>
<feature type="compositionally biased region" description="Basic and acidic residues" evidence="4">
    <location>
        <begin position="1032"/>
        <end position="1045"/>
    </location>
</feature>
<sequence length="1159" mass="128945">MPHRSQSSSVGDNPLDPNFLPPHYREEYRLAIDALVESDVEGYYEFLQSAGVVDFLSKPEMEHIKSAAQAPQPGVAGGSLPELSYRESEQGSSSDTYWPLHSDLDAPGLDLGWPLPQHSFVGPTEVTTLVNPSDPDMPSIKEQARRLIKNAQQVIAIVMDMFTDVDLFADLLEAAARHVPVYILLDEQNAHHFVSMAASCKVNLETIHTMRVRTVAGITYFCRTGKSFKGQVMDRFMLADCRAVLSGNYSFMWSFEKIHRCIAHLFLGELVATFDEEFRILFAQSQPLVVENAMVPSDMGSGYLSSHYGLKRTQSLRVPRGFVRQAELSAYSFGDSTLPFRRDDPFRHTMDAGSSGLQVSKFASQQFRMQQSFLDQGRSMMASRQLEMNAFKRHSYAEGTRESYSSSRQYMKHRVMNNLEETESHYQREHNLYLAEGLGAGLGRYEQPGNMGVLHLDHASDSGYPHELELPGDYNMLSSDDLRYNPGNMHQPDMGRYGQSNQKRPTVGQAYACQSSPTHPHPPDQRYPKFPEGDQERGTQDPDVKLGMRSWRINSYLNTYEDGGEEGLPQPMEMDTFEETQPYAPEASIPRFGTRELPSNPIIPKLDLRPRFGKPVLPNAGSDPHLPPPDSLSSQASVGLDGDREGEGKDPRDRGITKHESFRSRINPMLQRSSRLRSSLIFSSSKMETHSSLSSKTGGDLKEEEVKDPIRVSSIVAEILEKRRSISREPFDWNKHKKTEETKSVKASEESKDSSLAVKTEPSTETKDELGPAVKEDPTALSMKELSSLSITDPESRLLYSKELENKRPQSGSVKTSESSDTARAAAAVPQVPSVYVTEPAPQAAEPSTTPKPPVTMKPKLHEWGAERPRRSSTSQKEESAEAGKKDAASTKTTRTLPSPKFFKRDPLKTLKATPPSRRVSCDEEILTDATDAEKSELKKSRSHSSSSVQRSESGEGLARHNSNTSLNMASGDGRDARDSKPADFFKKSTQKIKGFFGTKGDKKTTAAASSDGKGMKPVPETSEEVTSPKGPRPDVAEVPAENHKVAAKPSQSSRYQSSTSNVLFSSNLRDDTKVILEQISANSQKNRQEMAKQTEEAKGSEGTADASALDPSLRYQSRNRFARPQANPQERDSLLKRIESMRKEKKVYSRFEMGNNLG</sequence>
<feature type="compositionally biased region" description="Basic and acidic residues" evidence="4">
    <location>
        <begin position="521"/>
        <end position="546"/>
    </location>
</feature>
<evidence type="ECO:0000256" key="1">
    <source>
        <dbReference type="ARBA" id="ARBA00004496"/>
    </source>
</evidence>
<dbReference type="Gene3D" id="3.30.870.10">
    <property type="entry name" value="Endonuclease Chain A"/>
    <property type="match status" value="1"/>
</dbReference>
<dbReference type="Proteomes" id="UP000694580">
    <property type="component" value="Chromosome 9"/>
</dbReference>
<dbReference type="GeneID" id="114796569"/>
<dbReference type="GO" id="GO:0007165">
    <property type="term" value="P:signal transduction"/>
    <property type="evidence" value="ECO:0007669"/>
    <property type="project" value="TreeGrafter"/>
</dbReference>
<evidence type="ECO:0000313" key="6">
    <source>
        <dbReference type="Ensembl" id="ENSDCDP00010019145.1"/>
    </source>
</evidence>
<evidence type="ECO:0000313" key="7">
    <source>
        <dbReference type="Proteomes" id="UP000694580"/>
    </source>
</evidence>
<dbReference type="GO" id="GO:0045104">
    <property type="term" value="P:intermediate filament cytoskeleton organization"/>
    <property type="evidence" value="ECO:0007669"/>
    <property type="project" value="TreeGrafter"/>
</dbReference>
<dbReference type="GeneTree" id="ENSGT00940000159342"/>
<feature type="compositionally biased region" description="Basic and acidic residues" evidence="4">
    <location>
        <begin position="973"/>
        <end position="987"/>
    </location>
</feature>
<protein>
    <recommendedName>
        <fullName evidence="5">Scaffolding anchor of CK1 domain-containing protein</fullName>
    </recommendedName>
</protein>
<keyword evidence="7" id="KW-1185">Reference proteome</keyword>
<feature type="region of interest" description="Disordered" evidence="4">
    <location>
        <begin position="682"/>
        <end position="708"/>
    </location>
</feature>
<accession>A0AAY4BE32</accession>
<dbReference type="GO" id="GO:0019901">
    <property type="term" value="F:protein kinase binding"/>
    <property type="evidence" value="ECO:0007669"/>
    <property type="project" value="TreeGrafter"/>
</dbReference>
<dbReference type="Pfam" id="PF07894">
    <property type="entry name" value="SACK1"/>
    <property type="match status" value="1"/>
</dbReference>
<feature type="compositionally biased region" description="Basic and acidic residues" evidence="4">
    <location>
        <begin position="1087"/>
        <end position="1100"/>
    </location>
</feature>
<reference evidence="6" key="2">
    <citation type="submission" date="2025-08" db="UniProtKB">
        <authorList>
            <consortium name="Ensembl"/>
        </authorList>
    </citation>
    <scope>IDENTIFICATION</scope>
</reference>
<comment type="subcellular location">
    <subcellularLocation>
        <location evidence="1">Cytoplasm</location>
    </subcellularLocation>
</comment>
<feature type="domain" description="Scaffolding anchor of CK1" evidence="5">
    <location>
        <begin position="14"/>
        <end position="287"/>
    </location>
</feature>
<dbReference type="GO" id="GO:1990254">
    <property type="term" value="F:keratin filament binding"/>
    <property type="evidence" value="ECO:0007669"/>
    <property type="project" value="TreeGrafter"/>
</dbReference>
<dbReference type="AlphaFoldDB" id="A0AAY4BE32"/>
<dbReference type="GO" id="GO:0005737">
    <property type="term" value="C:cytoplasm"/>
    <property type="evidence" value="ECO:0007669"/>
    <property type="project" value="UniProtKB-SubCell"/>
</dbReference>
<feature type="compositionally biased region" description="Polar residues" evidence="4">
    <location>
        <begin position="809"/>
        <end position="822"/>
    </location>
</feature>
<comment type="similarity">
    <text evidence="2">Belongs to the FAM83 family.</text>
</comment>
<dbReference type="Ensembl" id="ENSDCDT00010020250.1">
    <property type="protein sequence ID" value="ENSDCDP00010019145.1"/>
    <property type="gene ID" value="ENSDCDG00010008671.1"/>
</dbReference>
<evidence type="ECO:0000256" key="4">
    <source>
        <dbReference type="SAM" id="MobiDB-lite"/>
    </source>
</evidence>
<organism evidence="6 7">
    <name type="scientific">Denticeps clupeoides</name>
    <name type="common">denticle herring</name>
    <dbReference type="NCBI Taxonomy" id="299321"/>
    <lineage>
        <taxon>Eukaryota</taxon>
        <taxon>Metazoa</taxon>
        <taxon>Chordata</taxon>
        <taxon>Craniata</taxon>
        <taxon>Vertebrata</taxon>
        <taxon>Euteleostomi</taxon>
        <taxon>Actinopterygii</taxon>
        <taxon>Neopterygii</taxon>
        <taxon>Teleostei</taxon>
        <taxon>Clupei</taxon>
        <taxon>Clupeiformes</taxon>
        <taxon>Denticipitoidei</taxon>
        <taxon>Denticipitidae</taxon>
        <taxon>Denticeps</taxon>
    </lineage>
</organism>
<evidence type="ECO:0000256" key="3">
    <source>
        <dbReference type="ARBA" id="ARBA00022490"/>
    </source>
</evidence>
<reference evidence="6 7" key="1">
    <citation type="submission" date="2020-06" db="EMBL/GenBank/DDBJ databases">
        <authorList>
            <consortium name="Wellcome Sanger Institute Data Sharing"/>
        </authorList>
    </citation>
    <scope>NUCLEOTIDE SEQUENCE [LARGE SCALE GENOMIC DNA]</scope>
</reference>
<dbReference type="GO" id="GO:0045095">
    <property type="term" value="C:keratin filament"/>
    <property type="evidence" value="ECO:0007669"/>
    <property type="project" value="TreeGrafter"/>
</dbReference>
<name>A0AAY4BE32_9TELE</name>